<keyword evidence="4 7" id="KW-0808">Transferase</keyword>
<keyword evidence="6 7" id="KW-0012">Acyltransferase</keyword>
<dbReference type="RefSeq" id="WP_120383153.1">
    <property type="nucleotide sequence ID" value="NZ_RAXT01000005.1"/>
</dbReference>
<evidence type="ECO:0000256" key="1">
    <source>
        <dbReference type="ARBA" id="ARBA00004533"/>
    </source>
</evidence>
<sequence length="287" mass="32436">MYSLLKNFSRLPLRVIQSLASAIGTLLFISNSSAKHITELNIKAAYPQLNDQQQKQLVKSSLKSQSMTYAESIKIWGSSPEFALEQIKQVHHLDIFLDALKNPNGTLAVVPHFGTWEVMNAWINQHTSPVIMYKPSKNKDLDRFMLESRQRLNATLVPTDDSGVRAVFKHLKQGGFSAILPDHIPKASGGIYSPFFGLNAFSSTLLSKLAAKTQCSVIGLSCIRRQDLTGFDLHFFKLSKDILSKDLQLSVDTLNKEMERMIDLAPEQYLWAYKRFRKLEGGKNLYK</sequence>
<evidence type="ECO:0000256" key="2">
    <source>
        <dbReference type="ARBA" id="ARBA00022475"/>
    </source>
</evidence>
<dbReference type="PIRSF" id="PIRSF026649">
    <property type="entry name" value="MsbB"/>
    <property type="match status" value="1"/>
</dbReference>
<evidence type="ECO:0000256" key="4">
    <source>
        <dbReference type="ARBA" id="ARBA00022679"/>
    </source>
</evidence>
<evidence type="ECO:0000256" key="3">
    <source>
        <dbReference type="ARBA" id="ARBA00022519"/>
    </source>
</evidence>
<reference evidence="7 8" key="1">
    <citation type="submission" date="2018-09" db="EMBL/GenBank/DDBJ databases">
        <title>The draft genome of Acinetobacter spp. strains.</title>
        <authorList>
            <person name="Qin J."/>
            <person name="Feng Y."/>
            <person name="Zong Z."/>
        </authorList>
    </citation>
    <scope>NUCLEOTIDE SEQUENCE [LARGE SCALE GENOMIC DNA]</scope>
    <source>
        <strain evidence="7 8">WCHAc060115</strain>
    </source>
</reference>
<protein>
    <submittedName>
        <fullName evidence="7">Lipid A biosynthesis acyltransferase</fullName>
    </submittedName>
</protein>
<dbReference type="CDD" id="cd07984">
    <property type="entry name" value="LPLAT_LABLAT-like"/>
    <property type="match status" value="1"/>
</dbReference>
<keyword evidence="8" id="KW-1185">Reference proteome</keyword>
<proteinExistence type="predicted"/>
<dbReference type="OrthoDB" id="9803456at2"/>
<dbReference type="Proteomes" id="UP000280405">
    <property type="component" value="Unassembled WGS sequence"/>
</dbReference>
<name>A0A3A8FFE7_9GAMM</name>
<gene>
    <name evidence="7" type="ORF">D7V20_04575</name>
</gene>
<comment type="subcellular location">
    <subcellularLocation>
        <location evidence="1">Cell inner membrane</location>
    </subcellularLocation>
</comment>
<dbReference type="GO" id="GO:0016746">
    <property type="term" value="F:acyltransferase activity"/>
    <property type="evidence" value="ECO:0007669"/>
    <property type="project" value="UniProtKB-KW"/>
</dbReference>
<keyword evidence="3" id="KW-0997">Cell inner membrane</keyword>
<dbReference type="GO" id="GO:0005886">
    <property type="term" value="C:plasma membrane"/>
    <property type="evidence" value="ECO:0007669"/>
    <property type="project" value="UniProtKB-SubCell"/>
</dbReference>
<evidence type="ECO:0000256" key="6">
    <source>
        <dbReference type="ARBA" id="ARBA00023315"/>
    </source>
</evidence>
<keyword evidence="2" id="KW-1003">Cell membrane</keyword>
<keyword evidence="5" id="KW-0472">Membrane</keyword>
<comment type="caution">
    <text evidence="7">The sequence shown here is derived from an EMBL/GenBank/DDBJ whole genome shotgun (WGS) entry which is preliminary data.</text>
</comment>
<evidence type="ECO:0000313" key="7">
    <source>
        <dbReference type="EMBL" id="RKG39473.1"/>
    </source>
</evidence>
<evidence type="ECO:0000313" key="8">
    <source>
        <dbReference type="Proteomes" id="UP000280405"/>
    </source>
</evidence>
<dbReference type="AlphaFoldDB" id="A0A3A8FFE7"/>
<organism evidence="7 8">
    <name type="scientific">Acinetobacter rongchengensis</name>
    <dbReference type="NCBI Taxonomy" id="2419601"/>
    <lineage>
        <taxon>Bacteria</taxon>
        <taxon>Pseudomonadati</taxon>
        <taxon>Pseudomonadota</taxon>
        <taxon>Gammaproteobacteria</taxon>
        <taxon>Moraxellales</taxon>
        <taxon>Moraxellaceae</taxon>
        <taxon>Acinetobacter</taxon>
    </lineage>
</organism>
<dbReference type="GO" id="GO:0009247">
    <property type="term" value="P:glycolipid biosynthetic process"/>
    <property type="evidence" value="ECO:0007669"/>
    <property type="project" value="UniProtKB-ARBA"/>
</dbReference>
<dbReference type="PANTHER" id="PTHR30606">
    <property type="entry name" value="LIPID A BIOSYNTHESIS LAUROYL ACYLTRANSFERASE"/>
    <property type="match status" value="1"/>
</dbReference>
<dbReference type="PANTHER" id="PTHR30606:SF10">
    <property type="entry name" value="PHOSPHATIDYLINOSITOL MANNOSIDE ACYLTRANSFERASE"/>
    <property type="match status" value="1"/>
</dbReference>
<dbReference type="Pfam" id="PF03279">
    <property type="entry name" value="Lip_A_acyltrans"/>
    <property type="match status" value="1"/>
</dbReference>
<evidence type="ECO:0000256" key="5">
    <source>
        <dbReference type="ARBA" id="ARBA00023136"/>
    </source>
</evidence>
<dbReference type="InterPro" id="IPR004960">
    <property type="entry name" value="LipA_acyltrans"/>
</dbReference>
<accession>A0A3A8FFE7</accession>
<dbReference type="EMBL" id="RAXT01000005">
    <property type="protein sequence ID" value="RKG39473.1"/>
    <property type="molecule type" value="Genomic_DNA"/>
</dbReference>